<dbReference type="InterPro" id="IPR015425">
    <property type="entry name" value="FH2_Formin"/>
</dbReference>
<name>A0ABD6EQM4_9BILA</name>
<feature type="region of interest" description="Disordered" evidence="1">
    <location>
        <begin position="114"/>
        <end position="181"/>
    </location>
</feature>
<dbReference type="PANTHER" id="PTHR45920:SF4">
    <property type="entry name" value="FORMIN HOMOLOGY 2 DOMAIN CONTAINING, ISOFORM I"/>
    <property type="match status" value="1"/>
</dbReference>
<dbReference type="SUPFAM" id="SSF101447">
    <property type="entry name" value="Formin homology 2 domain (FH2 domain)"/>
    <property type="match status" value="1"/>
</dbReference>
<dbReference type="AlphaFoldDB" id="A0ABD6EQM4"/>
<evidence type="ECO:0000256" key="1">
    <source>
        <dbReference type="SAM" id="MobiDB-lite"/>
    </source>
</evidence>
<protein>
    <recommendedName>
        <fullName evidence="2">FH2 domain-containing protein</fullName>
    </recommendedName>
</protein>
<evidence type="ECO:0000259" key="2">
    <source>
        <dbReference type="PROSITE" id="PS51444"/>
    </source>
</evidence>
<dbReference type="Proteomes" id="UP001608902">
    <property type="component" value="Unassembled WGS sequence"/>
</dbReference>
<keyword evidence="4" id="KW-1185">Reference proteome</keyword>
<dbReference type="Pfam" id="PF02181">
    <property type="entry name" value="FH2"/>
    <property type="match status" value="1"/>
</dbReference>
<feature type="region of interest" description="Disordered" evidence="1">
    <location>
        <begin position="1"/>
        <end position="20"/>
    </location>
</feature>
<accession>A0ABD6EQM4</accession>
<reference evidence="3 4" key="1">
    <citation type="submission" date="2024-08" db="EMBL/GenBank/DDBJ databases">
        <title>Gnathostoma spinigerum genome.</title>
        <authorList>
            <person name="Gonzalez-Bertolin B."/>
            <person name="Monzon S."/>
            <person name="Zaballos A."/>
            <person name="Jimenez P."/>
            <person name="Dekumyoy P."/>
            <person name="Varona S."/>
            <person name="Cuesta I."/>
            <person name="Sumanam S."/>
            <person name="Adisakwattana P."/>
            <person name="Gasser R.B."/>
            <person name="Hernandez-Gonzalez A."/>
            <person name="Young N.D."/>
            <person name="Perteguer M.J."/>
        </authorList>
    </citation>
    <scope>NUCLEOTIDE SEQUENCE [LARGE SCALE GENOMIC DNA]</scope>
    <source>
        <strain evidence="3">AL3</strain>
        <tissue evidence="3">Liver</tissue>
    </source>
</reference>
<feature type="compositionally biased region" description="Polar residues" evidence="1">
    <location>
        <begin position="168"/>
        <end position="181"/>
    </location>
</feature>
<dbReference type="Gene3D" id="1.20.58.2220">
    <property type="entry name" value="Formin, FH2 domain"/>
    <property type="match status" value="1"/>
</dbReference>
<sequence>MEFPQAVAPEPEPEPVKIPPPKAKIEKVEDDQTGGGNVFQNQLRRTAAKRQQNAALFEPKQSEAEINWKKAAESYKSKPLIINDLDFSEFHKDEYEQDPLVMARLAAIAQEKGLLPGTTSGGVPKLPSVPGSGPPPAPPPLPGHSGPPPPPMPGRSSGPPPPPMPSSAFNQREPSPNPQSKTIKLHWVPAQAEPPPVPSLKNKGSFWTKLELPQIDINKLQEMANKFVKTTDAKEPHIKKPTGEHKPQILQVLPMKRSQAINIGLKRLPPPGTIPAAIMKMDSAVLNKDSIEQILTSMMPSKEEIETIQIKKAENPEMTLGKAEEFLLSLSQIPFLLERLRLWAFMVDYKNCEKVS</sequence>
<feature type="domain" description="FH2" evidence="2">
    <location>
        <begin position="172"/>
        <end position="356"/>
    </location>
</feature>
<feature type="compositionally biased region" description="Low complexity" evidence="1">
    <location>
        <begin position="121"/>
        <end position="131"/>
    </location>
</feature>
<gene>
    <name evidence="3" type="ORF">AB6A40_008310</name>
</gene>
<evidence type="ECO:0000313" key="3">
    <source>
        <dbReference type="EMBL" id="MFH4981601.1"/>
    </source>
</evidence>
<comment type="caution">
    <text evidence="3">The sequence shown here is derived from an EMBL/GenBank/DDBJ whole genome shotgun (WGS) entry which is preliminary data.</text>
</comment>
<feature type="compositionally biased region" description="Pro residues" evidence="1">
    <location>
        <begin position="132"/>
        <end position="165"/>
    </location>
</feature>
<dbReference type="PANTHER" id="PTHR45920">
    <property type="entry name" value="FORMIN HOMOLOGY 2 DOMAIN CONTAINING, ISOFORM I"/>
    <property type="match status" value="1"/>
</dbReference>
<proteinExistence type="predicted"/>
<dbReference type="InterPro" id="IPR042201">
    <property type="entry name" value="FH2_Formin_sf"/>
</dbReference>
<dbReference type="EMBL" id="JBGFUD010007527">
    <property type="protein sequence ID" value="MFH4981601.1"/>
    <property type="molecule type" value="Genomic_DNA"/>
</dbReference>
<organism evidence="3 4">
    <name type="scientific">Gnathostoma spinigerum</name>
    <dbReference type="NCBI Taxonomy" id="75299"/>
    <lineage>
        <taxon>Eukaryota</taxon>
        <taxon>Metazoa</taxon>
        <taxon>Ecdysozoa</taxon>
        <taxon>Nematoda</taxon>
        <taxon>Chromadorea</taxon>
        <taxon>Rhabditida</taxon>
        <taxon>Spirurina</taxon>
        <taxon>Gnathostomatomorpha</taxon>
        <taxon>Gnathostomatoidea</taxon>
        <taxon>Gnathostomatidae</taxon>
        <taxon>Gnathostoma</taxon>
    </lineage>
</organism>
<dbReference type="PROSITE" id="PS51444">
    <property type="entry name" value="FH2"/>
    <property type="match status" value="1"/>
</dbReference>
<evidence type="ECO:0000313" key="4">
    <source>
        <dbReference type="Proteomes" id="UP001608902"/>
    </source>
</evidence>